<dbReference type="Pfam" id="PF19580">
    <property type="entry name" value="Exo_endo_phos_3"/>
    <property type="match status" value="1"/>
</dbReference>
<feature type="domain" description="Endonuclease/exonuclease/phosphatase" evidence="2">
    <location>
        <begin position="36"/>
        <end position="353"/>
    </location>
</feature>
<dbReference type="SUPFAM" id="SSF56219">
    <property type="entry name" value="DNase I-like"/>
    <property type="match status" value="1"/>
</dbReference>
<name>A0ABU3CQH9_9FLAO</name>
<gene>
    <name evidence="3" type="ORF">RM529_00485</name>
</gene>
<protein>
    <submittedName>
        <fullName evidence="3">Endonuclease/exonuclease/phosphatase family protein</fullName>
    </submittedName>
</protein>
<dbReference type="Proteomes" id="UP001248819">
    <property type="component" value="Unassembled WGS sequence"/>
</dbReference>
<reference evidence="3 4" key="1">
    <citation type="submission" date="2023-09" db="EMBL/GenBank/DDBJ databases">
        <authorList>
            <person name="Rey-Velasco X."/>
        </authorList>
    </citation>
    <scope>NUCLEOTIDE SEQUENCE [LARGE SCALE GENOMIC DNA]</scope>
    <source>
        <strain evidence="3 4">F297</strain>
    </source>
</reference>
<keyword evidence="3" id="KW-0378">Hydrolase</keyword>
<dbReference type="PANTHER" id="PTHR42834">
    <property type="entry name" value="ENDONUCLEASE/EXONUCLEASE/PHOSPHATASE FAMILY PROTEIN (AFU_ORTHOLOGUE AFUA_3G09210)"/>
    <property type="match status" value="1"/>
</dbReference>
<evidence type="ECO:0000259" key="2">
    <source>
        <dbReference type="Pfam" id="PF19580"/>
    </source>
</evidence>
<dbReference type="InterPro" id="IPR036691">
    <property type="entry name" value="Endo/exonu/phosph_ase_sf"/>
</dbReference>
<keyword evidence="1" id="KW-0732">Signal</keyword>
<comment type="caution">
    <text evidence="3">The sequence shown here is derived from an EMBL/GenBank/DDBJ whole genome shotgun (WGS) entry which is preliminary data.</text>
</comment>
<feature type="chain" id="PRO_5046274703" evidence="1">
    <location>
        <begin position="27"/>
        <end position="365"/>
    </location>
</feature>
<dbReference type="PANTHER" id="PTHR42834:SF1">
    <property type="entry name" value="ENDONUCLEASE_EXONUCLEASE_PHOSPHATASE FAMILY PROTEIN (AFU_ORTHOLOGUE AFUA_3G09210)"/>
    <property type="match status" value="1"/>
</dbReference>
<keyword evidence="3" id="KW-0540">Nuclease</keyword>
<evidence type="ECO:0000256" key="1">
    <source>
        <dbReference type="SAM" id="SignalP"/>
    </source>
</evidence>
<accession>A0ABU3CQH9</accession>
<dbReference type="RefSeq" id="WP_311482778.1">
    <property type="nucleotide sequence ID" value="NZ_JAVRHP010000001.1"/>
</dbReference>
<keyword evidence="3" id="KW-0255">Endonuclease</keyword>
<dbReference type="InterPro" id="IPR005135">
    <property type="entry name" value="Endo/exonuclease/phosphatase"/>
</dbReference>
<proteinExistence type="predicted"/>
<evidence type="ECO:0000313" key="3">
    <source>
        <dbReference type="EMBL" id="MDT0648599.1"/>
    </source>
</evidence>
<evidence type="ECO:0000313" key="4">
    <source>
        <dbReference type="Proteomes" id="UP001248819"/>
    </source>
</evidence>
<sequence>MNILKPHCLRALAIWLTLFCANNLMSQEQNSYNILSVAFYNAENLFDFEDDPLTFDDDRTPTGKDVWTEEKYRDKIAKISRVLSEIGTEVTGSAPAIIGLCEFENLVVLEALIDHPNLSAENYGIIHFDSPDSRGIDVGLLYRKEIFTPVNSQSRRLVIFEAENPSKRVYTRDQLVVSGILDGDEIHFIVNHWPSRSGGEAKSSYRREKAAALNRQIIDSLYQINPYSRIISMGDFNDDPTNRSFKKVLKTKGSKENLKFQELYNPMEKMLKEGHGTLAYRDSWNLFDQIIVSQALAGTDYSSYQFYRAGIFNKAYLVTPGGQYKGYPYRSYGYGGYTGGYSDHFPVYVYLIKSQSPSSSPKGGG</sequence>
<dbReference type="Gene3D" id="3.60.10.10">
    <property type="entry name" value="Endonuclease/exonuclease/phosphatase"/>
    <property type="match status" value="1"/>
</dbReference>
<dbReference type="EMBL" id="JAVRHP010000001">
    <property type="protein sequence ID" value="MDT0648599.1"/>
    <property type="molecule type" value="Genomic_DNA"/>
</dbReference>
<feature type="signal peptide" evidence="1">
    <location>
        <begin position="1"/>
        <end position="26"/>
    </location>
</feature>
<dbReference type="GO" id="GO:0004519">
    <property type="term" value="F:endonuclease activity"/>
    <property type="evidence" value="ECO:0007669"/>
    <property type="project" value="UniProtKB-KW"/>
</dbReference>
<organism evidence="3 4">
    <name type="scientific">Autumnicola edwardsiae</name>
    <dbReference type="NCBI Taxonomy" id="3075594"/>
    <lineage>
        <taxon>Bacteria</taxon>
        <taxon>Pseudomonadati</taxon>
        <taxon>Bacteroidota</taxon>
        <taxon>Flavobacteriia</taxon>
        <taxon>Flavobacteriales</taxon>
        <taxon>Flavobacteriaceae</taxon>
        <taxon>Autumnicola</taxon>
    </lineage>
</organism>
<keyword evidence="4" id="KW-1185">Reference proteome</keyword>